<protein>
    <recommendedName>
        <fullName evidence="2">TIGR03790 family protein</fullName>
    </recommendedName>
</protein>
<organism evidence="1">
    <name type="scientific">hydrothermal vent metagenome</name>
    <dbReference type="NCBI Taxonomy" id="652676"/>
    <lineage>
        <taxon>unclassified sequences</taxon>
        <taxon>metagenomes</taxon>
        <taxon>ecological metagenomes</taxon>
    </lineage>
</organism>
<name>A0A3B0VQP0_9ZZZZ</name>
<sequence length="448" mass="50840">MMKPTYDTIDFYMLIILKPFKYIFHIFSFALLSLLLTACTFTPSPPPIVELPQQGITSQNIGLLIKHNDQLSLQTAQLYQQARAIPDEHIFYVDLPDNANMPPKQFKILYQKLMSQAGNDIQAFVATWQAPYRVGCMSITSALAFGYDKKWCQPKKKGCFPTPNSPYFNSNSNAPWKELNMRPTMLLTGKDYKSINALIQRGVQSDGTRPKGHAYLIKTKDKARSTRAGLFKRFATHFPSHSLLKIHFLDASTPSMTDYISLKENVMFYQTGLKHVPDIHTNRYLPGAIADHLTSTGGQGLSEQGQMKAFRWLEAGATGSYGTVVEPCNFVQKFPNPEILIPRYLQGETLIEAYWKSVLQPSEGLFIGEPLAKPYNLFNVFRSGDKLTIITNQLNPNKPYQLLEWQKKKQRFIPISAQFSVTSFNNTITIHAQKANSSKYKVVELRTE</sequence>
<dbReference type="InterPro" id="IPR022265">
    <property type="entry name" value="CHP03790"/>
</dbReference>
<proteinExistence type="predicted"/>
<evidence type="ECO:0008006" key="2">
    <source>
        <dbReference type="Google" id="ProtNLM"/>
    </source>
</evidence>
<dbReference type="AlphaFoldDB" id="A0A3B0VQP0"/>
<dbReference type="EMBL" id="UOFC01000081">
    <property type="protein sequence ID" value="VAW45855.1"/>
    <property type="molecule type" value="Genomic_DNA"/>
</dbReference>
<accession>A0A3B0VQP0</accession>
<gene>
    <name evidence="1" type="ORF">MNBD_GAMMA03-27</name>
</gene>
<reference evidence="1" key="1">
    <citation type="submission" date="2018-06" db="EMBL/GenBank/DDBJ databases">
        <authorList>
            <person name="Zhirakovskaya E."/>
        </authorList>
    </citation>
    <scope>NUCLEOTIDE SEQUENCE</scope>
</reference>
<dbReference type="NCBIfam" id="TIGR03790">
    <property type="entry name" value="TIGR03790 family protein"/>
    <property type="match status" value="1"/>
</dbReference>
<evidence type="ECO:0000313" key="1">
    <source>
        <dbReference type="EMBL" id="VAW45855.1"/>
    </source>
</evidence>